<evidence type="ECO:0000256" key="1">
    <source>
        <dbReference type="ARBA" id="ARBA00001957"/>
    </source>
</evidence>
<dbReference type="FunFam" id="1.10.1200.10:FF:000016">
    <property type="entry name" value="Non-ribosomal peptide synthase"/>
    <property type="match status" value="1"/>
</dbReference>
<dbReference type="InterPro" id="IPR029063">
    <property type="entry name" value="SAM-dependent_MTases_sf"/>
</dbReference>
<gene>
    <name evidence="8" type="ORF">BN1047_03301</name>
</gene>
<dbReference type="InterPro" id="IPR023213">
    <property type="entry name" value="CAT-like_dom_sf"/>
</dbReference>
<dbReference type="InterPro" id="IPR009081">
    <property type="entry name" value="PP-bd_ACP"/>
</dbReference>
<dbReference type="NCBIfam" id="NF003417">
    <property type="entry name" value="PRK04813.1"/>
    <property type="match status" value="5"/>
</dbReference>
<feature type="domain" description="Carrier" evidence="7">
    <location>
        <begin position="947"/>
        <end position="1021"/>
    </location>
</feature>
<evidence type="ECO:0000256" key="2">
    <source>
        <dbReference type="ARBA" id="ARBA00006432"/>
    </source>
</evidence>
<feature type="domain" description="Carrier" evidence="7">
    <location>
        <begin position="5035"/>
        <end position="5109"/>
    </location>
</feature>
<dbReference type="InterPro" id="IPR001242">
    <property type="entry name" value="Condensation_dom"/>
</dbReference>
<evidence type="ECO:0000256" key="5">
    <source>
        <dbReference type="ARBA" id="ARBA00022737"/>
    </source>
</evidence>
<dbReference type="InterPro" id="IPR006162">
    <property type="entry name" value="Ppantetheine_attach_site"/>
</dbReference>
<feature type="region of interest" description="Disordered" evidence="6">
    <location>
        <begin position="4281"/>
        <end position="4303"/>
    </location>
</feature>
<keyword evidence="5" id="KW-0677">Repeat</keyword>
<dbReference type="Gene3D" id="3.30.559.30">
    <property type="entry name" value="Nonribosomal peptide synthetase, condensation domain"/>
    <property type="match status" value="5"/>
</dbReference>
<dbReference type="Pfam" id="PF00668">
    <property type="entry name" value="Condensation"/>
    <property type="match status" value="5"/>
</dbReference>
<dbReference type="SUPFAM" id="SSF52777">
    <property type="entry name" value="CoA-dependent acyltransferases"/>
    <property type="match status" value="10"/>
</dbReference>
<dbReference type="InterPro" id="IPR042099">
    <property type="entry name" value="ANL_N_sf"/>
</dbReference>
<protein>
    <submittedName>
        <fullName evidence="8">Linear gramicidin synthetase subunit D</fullName>
    </submittedName>
</protein>
<dbReference type="Pfam" id="PF08242">
    <property type="entry name" value="Methyltransf_12"/>
    <property type="match status" value="1"/>
</dbReference>
<feature type="domain" description="Carrier" evidence="7">
    <location>
        <begin position="3998"/>
        <end position="4073"/>
    </location>
</feature>
<evidence type="ECO:0000256" key="4">
    <source>
        <dbReference type="ARBA" id="ARBA00022553"/>
    </source>
</evidence>
<proteinExistence type="inferred from homology"/>
<dbReference type="InterPro" id="IPR020845">
    <property type="entry name" value="AMP-binding_CS"/>
</dbReference>
<name>A0AAV2WN76_MYCNE</name>
<dbReference type="InterPro" id="IPR013217">
    <property type="entry name" value="Methyltransf_12"/>
</dbReference>
<dbReference type="CDD" id="cd17646">
    <property type="entry name" value="A_NRPS_AB3403-like"/>
    <property type="match status" value="1"/>
</dbReference>
<dbReference type="PANTHER" id="PTHR45527">
    <property type="entry name" value="NONRIBOSOMAL PEPTIDE SYNTHETASE"/>
    <property type="match status" value="1"/>
</dbReference>
<dbReference type="PROSITE" id="PS00455">
    <property type="entry name" value="AMP_BINDING"/>
    <property type="match status" value="4"/>
</dbReference>
<keyword evidence="4" id="KW-0597">Phosphoprotein</keyword>
<dbReference type="GO" id="GO:0043041">
    <property type="term" value="P:amino acid activation for nonribosomal peptide biosynthetic process"/>
    <property type="evidence" value="ECO:0007669"/>
    <property type="project" value="TreeGrafter"/>
</dbReference>
<dbReference type="InterPro" id="IPR045851">
    <property type="entry name" value="AMP-bd_C_sf"/>
</dbReference>
<organism evidence="8 9">
    <name type="scientific">Mycolicibacterium neoaurum</name>
    <name type="common">Mycobacterium neoaurum</name>
    <dbReference type="NCBI Taxonomy" id="1795"/>
    <lineage>
        <taxon>Bacteria</taxon>
        <taxon>Bacillati</taxon>
        <taxon>Actinomycetota</taxon>
        <taxon>Actinomycetes</taxon>
        <taxon>Mycobacteriales</taxon>
        <taxon>Mycobacteriaceae</taxon>
        <taxon>Mycolicibacterium</taxon>
    </lineage>
</organism>
<feature type="compositionally biased region" description="Polar residues" evidence="6">
    <location>
        <begin position="4292"/>
        <end position="4303"/>
    </location>
</feature>
<dbReference type="NCBIfam" id="TIGR01733">
    <property type="entry name" value="AA-adenyl-dom"/>
    <property type="match status" value="4"/>
</dbReference>
<dbReference type="GO" id="GO:0072330">
    <property type="term" value="P:monocarboxylic acid biosynthetic process"/>
    <property type="evidence" value="ECO:0007669"/>
    <property type="project" value="UniProtKB-ARBA"/>
</dbReference>
<dbReference type="CDD" id="cd02440">
    <property type="entry name" value="AdoMet_MTases"/>
    <property type="match status" value="1"/>
</dbReference>
<dbReference type="Pfam" id="PF00550">
    <property type="entry name" value="PP-binding"/>
    <property type="match status" value="5"/>
</dbReference>
<dbReference type="GO" id="GO:0005737">
    <property type="term" value="C:cytoplasm"/>
    <property type="evidence" value="ECO:0007669"/>
    <property type="project" value="TreeGrafter"/>
</dbReference>
<dbReference type="InterPro" id="IPR020806">
    <property type="entry name" value="PKS_PP-bd"/>
</dbReference>
<dbReference type="CDD" id="cd05930">
    <property type="entry name" value="A_NRPS"/>
    <property type="match status" value="3"/>
</dbReference>
<dbReference type="InterPro" id="IPR036736">
    <property type="entry name" value="ACP-like_sf"/>
</dbReference>
<dbReference type="Gene3D" id="3.40.50.12780">
    <property type="entry name" value="N-terminal domain of ligase-like"/>
    <property type="match status" value="2"/>
</dbReference>
<dbReference type="Pfam" id="PF13193">
    <property type="entry name" value="AMP-binding_C"/>
    <property type="match status" value="4"/>
</dbReference>
<dbReference type="Gene3D" id="2.30.38.10">
    <property type="entry name" value="Luciferase, Domain 3"/>
    <property type="match status" value="2"/>
</dbReference>
<dbReference type="FunFam" id="2.30.38.10:FF:000001">
    <property type="entry name" value="Non-ribosomal peptide synthetase PvdI"/>
    <property type="match status" value="2"/>
</dbReference>
<dbReference type="CDD" id="cd19540">
    <property type="entry name" value="LCL_NRPS-like"/>
    <property type="match status" value="2"/>
</dbReference>
<evidence type="ECO:0000313" key="9">
    <source>
        <dbReference type="Proteomes" id="UP000028864"/>
    </source>
</evidence>
<reference evidence="8" key="2">
    <citation type="submission" date="2015-09" db="EMBL/GenBank/DDBJ databases">
        <title>Draft genome sequence of Mycobacterium neoaurum DSM 44074.</title>
        <authorList>
            <person name="Croce O."/>
            <person name="Robert C."/>
            <person name="Raoult D."/>
            <person name="Drancourt M."/>
        </authorList>
    </citation>
    <scope>NUCLEOTIDE SEQUENCE</scope>
    <source>
        <strain evidence="8">DSM 44074</strain>
    </source>
</reference>
<dbReference type="RefSeq" id="WP_052411951.1">
    <property type="nucleotide sequence ID" value="NZ_LK021339.1"/>
</dbReference>
<dbReference type="FunFam" id="3.40.50.980:FF:000001">
    <property type="entry name" value="Non-ribosomal peptide synthetase"/>
    <property type="match status" value="2"/>
</dbReference>
<dbReference type="Gene3D" id="3.30.300.30">
    <property type="match status" value="5"/>
</dbReference>
<dbReference type="GO" id="GO:0003824">
    <property type="term" value="F:catalytic activity"/>
    <property type="evidence" value="ECO:0007669"/>
    <property type="project" value="InterPro"/>
</dbReference>
<dbReference type="SMART" id="SM00823">
    <property type="entry name" value="PKS_PP"/>
    <property type="match status" value="5"/>
</dbReference>
<dbReference type="Gene3D" id="1.10.1200.10">
    <property type="entry name" value="ACP-like"/>
    <property type="match status" value="5"/>
</dbReference>
<dbReference type="Proteomes" id="UP000028864">
    <property type="component" value="Unassembled WGS sequence"/>
</dbReference>
<dbReference type="FunFam" id="3.40.50.12780:FF:000012">
    <property type="entry name" value="Non-ribosomal peptide synthetase"/>
    <property type="match status" value="1"/>
</dbReference>
<comment type="cofactor">
    <cofactor evidence="1">
        <name>pantetheine 4'-phosphate</name>
        <dbReference type="ChEBI" id="CHEBI:47942"/>
    </cofactor>
</comment>
<dbReference type="InterPro" id="IPR000873">
    <property type="entry name" value="AMP-dep_synth/lig_dom"/>
</dbReference>
<evidence type="ECO:0000256" key="3">
    <source>
        <dbReference type="ARBA" id="ARBA00022450"/>
    </source>
</evidence>
<dbReference type="FunFam" id="3.30.300.30:FF:000010">
    <property type="entry name" value="Enterobactin synthetase component F"/>
    <property type="match status" value="1"/>
</dbReference>
<dbReference type="Gene3D" id="3.40.50.150">
    <property type="entry name" value="Vaccinia Virus protein VP39"/>
    <property type="match status" value="1"/>
</dbReference>
<feature type="domain" description="Carrier" evidence="7">
    <location>
        <begin position="1501"/>
        <end position="1574"/>
    </location>
</feature>
<dbReference type="SUPFAM" id="SSF47336">
    <property type="entry name" value="ACP-like"/>
    <property type="match status" value="5"/>
</dbReference>
<comment type="similarity">
    <text evidence="2">Belongs to the ATP-dependent AMP-binding enzyme family.</text>
</comment>
<evidence type="ECO:0000256" key="6">
    <source>
        <dbReference type="SAM" id="MobiDB-lite"/>
    </source>
</evidence>
<dbReference type="PROSITE" id="PS50075">
    <property type="entry name" value="CARRIER"/>
    <property type="match status" value="5"/>
</dbReference>
<dbReference type="SUPFAM" id="SSF53335">
    <property type="entry name" value="S-adenosyl-L-methionine-dependent methyltransferases"/>
    <property type="match status" value="1"/>
</dbReference>
<dbReference type="Gene3D" id="3.40.50.980">
    <property type="match status" value="4"/>
</dbReference>
<keyword evidence="3" id="KW-0596">Phosphopantetheine</keyword>
<dbReference type="FunFam" id="1.10.1200.10:FF:000005">
    <property type="entry name" value="Nonribosomal peptide synthetase 1"/>
    <property type="match status" value="1"/>
</dbReference>
<reference evidence="8" key="1">
    <citation type="submission" date="2014-05" db="EMBL/GenBank/DDBJ databases">
        <authorList>
            <person name="Urmite Genomes"/>
        </authorList>
    </citation>
    <scope>NUCLEOTIDE SEQUENCE</scope>
    <source>
        <strain evidence="8">DSM 44074</strain>
    </source>
</reference>
<dbReference type="PANTHER" id="PTHR45527:SF1">
    <property type="entry name" value="FATTY ACID SYNTHASE"/>
    <property type="match status" value="1"/>
</dbReference>
<evidence type="ECO:0000313" key="8">
    <source>
        <dbReference type="EMBL" id="CDQ45406.1"/>
    </source>
</evidence>
<dbReference type="InterPro" id="IPR025110">
    <property type="entry name" value="AMP-bd_C"/>
</dbReference>
<evidence type="ECO:0000259" key="7">
    <source>
        <dbReference type="PROSITE" id="PS50075"/>
    </source>
</evidence>
<dbReference type="InterPro" id="IPR010071">
    <property type="entry name" value="AA_adenyl_dom"/>
</dbReference>
<dbReference type="PROSITE" id="PS00012">
    <property type="entry name" value="PHOSPHOPANTETHEINE"/>
    <property type="match status" value="3"/>
</dbReference>
<dbReference type="GO" id="GO:0009403">
    <property type="term" value="P:toxin biosynthetic process"/>
    <property type="evidence" value="ECO:0007669"/>
    <property type="project" value="UniProtKB-ARBA"/>
</dbReference>
<dbReference type="GO" id="GO:0008610">
    <property type="term" value="P:lipid biosynthetic process"/>
    <property type="evidence" value="ECO:0007669"/>
    <property type="project" value="UniProtKB-ARBA"/>
</dbReference>
<sequence length="5113" mass="551099">MHAVDEREASYGEARLWSLYRLDGPTAANNVPLAVEFQGPLDVDALNNAVVAVARRHVPLRTVYAEIDGRLHPTIVDPEAAALEVIECRREDLTTVRADLENWACDLGTEIPFRARLLRVSADEHVLSLVVHHIAIDGNSIGPLFDDLQRSYRAHRDGAGDAGEPPSAQYHDYVHYHRELLETPGLQDEQLDHWREVLDGAPAEVALPLDRPRPQVRNYRGDAVLIPLPDELSRRVTDIARATDVTPFVVLSSTVAAVLSRLGAGDDIPLGTPVAGRLEEEFDDLVGFFINMLPLRLDLSSHPRFSELLQRGRRTLFAALSNQEVPFEKIVDAVNPVRSPNRNPLFQTIVSLQPADPERLDLPDVQGRLLDPVITPAAFDIAFEFFDLPSGGRRLRIIYSTDIFDRTGVELLGRRLLGALAAVTADPDIRLGDIPLVDDAERWSAVGIGPAGLRATVTELFDAQVRRAPRSIALRHGDNEIRYDELSDAADRLAGALAEAGVRRGDTVAIALSRGTDLVIALLAVLRAGAAYLPIDRRYPAQRAQYMWSDAQPRVIIIDDASAPDWSDHPAVPVTARAQPPATAPLDPDDAAYVVYTSGSTGRPKGVIGTHGALANRLWWAARSWSARVGADIRIAKSSIGFIDGSTEILGGLLAGALVVIADDDTAGDGDALTELMEQAGATQILAVPSLAGAIAEAAPERLGSVARWICSGERLDSSTVAALRAVSPNAELVNSYGSTEVAGDVSTAIVDDGRISLGRPVPGVTIHILGPHLEVVPPGVAGEIYVSGLQLARGYVGQPGPTATRFVANPHGGAGERLYRTGDIARWTPEHQIEYLGRADDQVSLHGFRIELAEVESALAALPGVHNAAAAVRENPAGGRRLIGYVTAEDNVDPEVCRAELARRLPDYMVPATLVQLPEMPRGATGKIDRLALPDPEFTGVAAGRAPRTEFETVLCEAMATAVGIAVVGADDQFFAMGGDSMSAIRVASLARGRGVAVTPRQVLEHPTPAALATVARGVVADSHSATAGTSAAIELSAADRAELSALGPIDTVLPLLPLQYGMYLHSAYTEPETDLYRIQQIAHLSGPLDPDALHEAIRTVIARHPALRVAMHTLVDGSPVQVVFDDIEPRWRTVDLRGTDSDAAQAELLRIAATEQAAPLPLDRAPLLRHVLVSLADDDHRLVQSMHHIVADGWSLSSMFDEIARVHNAIVAGSSPDIAVDGFADFVAQTERRAENSSRAWETILAEVRPTLLAGTDSRAVASQDHRDVTASLSRARTERLYAAARHAGVTAATVVHAAWGLVLGRRLGIDRVVFGSLVSGRGTGHPGVESIVGLLINTVPVPLSWQPTDSLGSVAARLQEQQNRVLEAQHARLTDLTRSAGTRTLFDSVVVMENFPDTGATDGARNALTYRGFDGSSVKTDYPVALVADAAADLELRLDYEPGLIGAAPAGDLLDDVVTILEAFAADPAATIAALPPVHAVAATTTTATVSAGAPAPTADAAVVAQLAGLYTDLLGVPAGADDDFFTLGGDSVLVIRLAGRARRSGLPLKPQVVFAHRTPAAVRASGEAAERDRVAAATERTVVDVWPLSPLQAGIYFQARYAENAAVYILQNVIELRDNVDIAAMQWAYALVLERNPVLRSGFVADDLPHPVAFIAGDPSCRVQLVDLSEGDRDSAVTDTQRLIEQDRHVPFDMTAPPLSRLTVIRRRGGDALILSCHVLLMDGWSRELLMRDLLSAYAMATQGRLSPPRGPAHGYQDYLRWLGAQDSTAAADYWAHVHDGLTEPTLLLPEAAGAEPAMTSRVDLQLSDDCAHALRETAQKLGVTLNALLTTALGIVLGYETGRDDVVFGTTVAGRPTEVDGSDAVIGLFLNTVPVRLRLDPGASVADTVRGAQSDRLRSLDHEFLGLGDIQRAVADAHRGSGLLAGGGALFDNLFVLQNFWSDEAFADAESEFGILRHDTFDASHYPLTWVVAPGDTLAVKLEYRPDFVTESAARRLLDRYRTVVEFLSTRPDATLCSVAVQLPDERDGRADRSRWAHHEVPDLTIAEMLADYTDGDSTALVYGSSSVTRTELDQRVSRLAGLLAAEGITGEDTVALAIPRSIDTVVALFAVLRAGAAYLPLELDYPDERLAVMLDDARPRILLTTTAVRERIEAITPPDCLRITLDDAEIHSALDALPPSWTGERPTPDRPAYVIYTSGSTGKPKGVVTPYRGLTNMHFNHREAIFAPAIAKAGGRRLRIAHTVSFAFDMSWEELLWLVEGHEVHICDEVLRRDAAALVAYCRAHLIDVINVTPTYAQLLFEEGLLDDGAHHPVLVLLGGEAVPPSVWDRLRDDPTTYGYNLYGPTEYTINTLGGGTDDSAEPTVGQPIWNTDAHILDPWLRPVADGRPGELYIAGAGLARGYAHRFGLTAQRFVANPYPTATAPAGTRMYRTGDLVRRGADGNIEFLGRTDEQVKIRGHRVELGDVESAIVAHPGAAQAAVIATDDPRVPGTQRLVAYLVPAAIPEDDRTAAESAHVGEWEQIYSDEYSTISTAVFVEDYAGWDSSYDGAPIPFEEMSEWRATTVAAIAGLSPARILEIGVGTGLLLGQLAPRVDEYWGTDLAAPVIEALSNELRSDPELSDRIHLTVAPADRLGEIPAGHFDVVVINSVIQYFPSVRYLADVIESAARHLRPGGALFIGDVRNRLLLDTFHTAIALSRSAAEGTDAEQVRRAAERGVELEKELLLEPDFFVALAHRLGLTAEIRLKTGAFHNELTRHRYDVILRAGTPVAPANRPVLHWPGDLEAVKAALTEAGSDGLRVTAIPNGRLAGEIAATAHLAAGDIAGARTALRNPAGIDPSQLYTLADETGWTVRLTWHPGDPALMDAVFTPTDEPLGDLYARATVDRPLEELGNNPAGARERAAALSALRRHLRDTLPDYMVPSAFIALDRIPLTDNGKLDVRALPDADAAAPVSASRAAQNPVEELLAELFAEVLGVDEVGVEDNFFDIGGHSLLTIRLMSRVRSAMGAELTIRDVFDAPTVAQLATKLRLDGPTRPELTTAKRPDRLPLSAGQERLFVLEQLGETGAAYNYPLTFRLRGPLDTDAFTAALTDVVDRHEVLRTVFTTHDGTPHQTILPAGARVPVTVLDCDEAAVGGLVDTAANHRFDLNTDIPLRATVLRLAEDDHVIALILHHIAVDEWSDAPLLDDLAIAYRARRAGQAPAWSPLPLQYADYALWQQNLLSSVADEQTAFWTATLAGAPDELALPADRPRPAKPSGAGSTLQLDLPASVVAGLRRMTGEHQVSTVMCFHAAVAALLYRLGAGEDIVVGTPVAGRTEAELNPLVGFFVNTVVLRVDVSGNPTFVELLDRVRDVDLAAFDHQDLPFDRVVEALNPPRAAGRNPLFQTFVGYHYRDDATADVLNLPTEWLSPNVTAAMFDLGFTLIDNIARGQMTVLAEFATDLFDSDTVERITERLLALLTQVVAEPTIRIADSAVFLPGERQWLDTVSSGPVAPVSPDDLATMVIRQALRSPDAVAVRGDEADTALTYAELDEWSRRLAAELAGEGAGPGTLIGVALPRSVELIVALVAIARCGAAFLPLDSDFPADRLQFMLDDAQPVTVLRDSTRIRAARHGESTTGTARSESPARGEHWAYVLYTSGTTGRPKGVPVPHRAIANRIAWLQEAYPLSVTDRMLVKTPISFDTSVWEVFWPLSVGATLVLARPGGHREPRYLAETIAAHGVTAVDFVPSVLELFLDELDVDTDHSADLSSLTRVTVGGEALSRELAERTARRLGVPLHNLYGPTEAAVDVLGWTADDGPVAIGVPGANVRVHVLDGRLRPTPPGIPGELYLAGVQLADGYLGRPALTAERFVADPWGPAGARMYRTGDVVRWRPDGQLEYRGRDDDQIKVRGVRIEPGEIEAVLARHPAVSSVRVLLRAGALVAYYVCAGADSPTAEQLRRLGAQSLPMHMVPAAFVELDALPVTATGKLDRDALPAPQPSPGCGRPPVTPTQVTICELVGDVLGVEAVSIDDDFFALGGHSLSAIRLLGRIRAVLDVELSLRELFDAPTVAELSTRIDQDSGVAAVRPALGARPRPDRVPLSPGQSSMRLHYALEGPNPTYNVPMVWRVDGRFDIATLELALHDVVGRHEILRTIYPDRDGVFEPRVLDPAEVDLQVELIADHELRDAARYCFRLDEEIPVKVYLVARGAESVLLVNIHHIATDEWSDEPLLRDLRTAYESRRAGLAPQWPQLSLQYADYALWHAELLDGVAEEQLQYWREALAGVPEETGLPTDHPRLPTNTFRGGTVTTSLPPETVGALRALARDSQSTMFMVAHSAVVTLLNRMGSGDDIVVGTPVSGRSDVLLHDQIGYFLNTVVLRSQVRGRQTFAELLSDNRAGVLRAFDHQDIPFDRIVKEVNPIRVRGQHPLFQIMMMYLVSGDTERIEIDGMTLTADEVDTGTAKFDLSIDFVEHADESVTLTMEYNADLFEASTIDALLARLVAVLDRVSQDANIRLSDIDMLIDPEPDRIAGWEHGTELTTPAATLTALFEAQVRATPGALAIIDGARELTFDEVNRRANRLARHAIARGLGADDIAALDLARSADVLIAILAVHKAGGAYLALDAEYPSERIAHMLADARPVLTITAETMADADGDQTLSDADVTDAERRTPTHPDHAAYLIYTSGSTGKPKGVIVPQRSIVNLFASHRERLYRPTMATAGRDQLRVGHAWSFAFDASWQPQLWLYDGHTICLVSDETRRDPALLATQLDDQRFDFIELTPSMFDSVARAGAVRDGVCRLSAIGVGGEAVPPELWAELGAMPGTRAYNLYGPTETTVDALVAEPDGSLEPKIGTPVSNSTVYVLDQGLRRVPPGVRGELYVAGAGLARGYLGQSANTAQRFVADPYRDGERMYRTGDLVSWSVDGQLVYHGRADEQVKIRGYRVELGEIESALRAVPDVADAAVVARHDTANHAVLVGYAVRAPGCAPDPAELNRQLSTRLPAYMVPASVVLVEAIPLLPNGKLNRAALPMPDLAAAPAVPPRNDLEAALCDAVAAVIGCADIGIHDDFFERGGDSVATMRLVAAAHAAGIAVSARQIFEHRTVAELATVAELSAEMNR</sequence>
<dbReference type="EMBL" id="LK021339">
    <property type="protein sequence ID" value="CDQ45406.1"/>
    <property type="molecule type" value="Genomic_DNA"/>
</dbReference>
<dbReference type="Pfam" id="PF00501">
    <property type="entry name" value="AMP-binding"/>
    <property type="match status" value="4"/>
</dbReference>
<accession>A0AAV2WN76</accession>
<dbReference type="SUPFAM" id="SSF56801">
    <property type="entry name" value="Acetyl-CoA synthetase-like"/>
    <property type="match status" value="4"/>
</dbReference>
<dbReference type="Gene3D" id="3.30.559.10">
    <property type="entry name" value="Chloramphenicol acetyltransferase-like domain"/>
    <property type="match status" value="5"/>
</dbReference>
<dbReference type="GO" id="GO:0031177">
    <property type="term" value="F:phosphopantetheine binding"/>
    <property type="evidence" value="ECO:0007669"/>
    <property type="project" value="InterPro"/>
</dbReference>
<feature type="domain" description="Carrier" evidence="7">
    <location>
        <begin position="2966"/>
        <end position="3041"/>
    </location>
</feature>